<dbReference type="PIRSF" id="PIRSF015853">
    <property type="entry name" value="Pep_DppA"/>
    <property type="match status" value="1"/>
</dbReference>
<gene>
    <name evidence="3" type="ORF">HDA44_003308</name>
</gene>
<keyword evidence="3" id="KW-0378">Hydrolase</keyword>
<dbReference type="GO" id="GO:0004177">
    <property type="term" value="F:aminopeptidase activity"/>
    <property type="evidence" value="ECO:0007669"/>
    <property type="project" value="UniProtKB-KW"/>
</dbReference>
<keyword evidence="4" id="KW-1185">Reference proteome</keyword>
<keyword evidence="3" id="KW-0031">Aminopeptidase</keyword>
<dbReference type="EMBL" id="JACHNF010000001">
    <property type="protein sequence ID" value="MBB5979967.1"/>
    <property type="molecule type" value="Genomic_DNA"/>
</dbReference>
<dbReference type="Gene3D" id="3.40.50.10780">
    <property type="entry name" value="Dipeptide transport protein"/>
    <property type="match status" value="1"/>
</dbReference>
<proteinExistence type="predicted"/>
<feature type="binding site" evidence="2">
    <location>
        <position position="8"/>
    </location>
    <ligand>
        <name>Zn(2+)</name>
        <dbReference type="ChEBI" id="CHEBI:29105"/>
        <label>2</label>
    </ligand>
</feature>
<dbReference type="InterPro" id="IPR007035">
    <property type="entry name" value="Peptidase_M55"/>
</dbReference>
<keyword evidence="2" id="KW-0479">Metal-binding</keyword>
<dbReference type="SUPFAM" id="SSF63992">
    <property type="entry name" value="Dipeptide transport protein"/>
    <property type="match status" value="1"/>
</dbReference>
<evidence type="ECO:0000313" key="4">
    <source>
        <dbReference type="Proteomes" id="UP000558997"/>
    </source>
</evidence>
<dbReference type="Gene3D" id="3.30.1360.130">
    <property type="entry name" value="Dipeptide transport protein"/>
    <property type="match status" value="1"/>
</dbReference>
<organism evidence="3 4">
    <name type="scientific">Kribbella solani</name>
    <dbReference type="NCBI Taxonomy" id="236067"/>
    <lineage>
        <taxon>Bacteria</taxon>
        <taxon>Bacillati</taxon>
        <taxon>Actinomycetota</taxon>
        <taxon>Actinomycetes</taxon>
        <taxon>Propionibacteriales</taxon>
        <taxon>Kribbellaceae</taxon>
        <taxon>Kribbella</taxon>
    </lineage>
</organism>
<feature type="binding site" evidence="2">
    <location>
        <position position="8"/>
    </location>
    <ligand>
        <name>Zn(2+)</name>
        <dbReference type="ChEBI" id="CHEBI:29105"/>
        <label>1</label>
    </ligand>
</feature>
<dbReference type="EC" id="3.4.11.-" evidence="3"/>
<accession>A0A841DUL5</accession>
<feature type="active site" description="Nucleophile" evidence="1">
    <location>
        <position position="115"/>
    </location>
</feature>
<name>A0A841DUL5_9ACTN</name>
<dbReference type="GO" id="GO:0046872">
    <property type="term" value="F:metal ion binding"/>
    <property type="evidence" value="ECO:0007669"/>
    <property type="project" value="UniProtKB-KW"/>
</dbReference>
<feature type="binding site" evidence="2">
    <location>
        <position position="60"/>
    </location>
    <ligand>
        <name>Zn(2+)</name>
        <dbReference type="ChEBI" id="CHEBI:29105"/>
        <label>2</label>
    </ligand>
</feature>
<dbReference type="RefSeq" id="WP_184835331.1">
    <property type="nucleotide sequence ID" value="NZ_BAAAVN010000006.1"/>
</dbReference>
<dbReference type="Proteomes" id="UP000558997">
    <property type="component" value="Unassembled WGS sequence"/>
</dbReference>
<reference evidence="3 4" key="1">
    <citation type="submission" date="2020-08" db="EMBL/GenBank/DDBJ databases">
        <title>Sequencing the genomes of 1000 actinobacteria strains.</title>
        <authorList>
            <person name="Klenk H.-P."/>
        </authorList>
    </citation>
    <scope>NUCLEOTIDE SEQUENCE [LARGE SCALE GENOMIC DNA]</scope>
    <source>
        <strain evidence="3 4">DSM 17294</strain>
    </source>
</reference>
<feature type="binding site" evidence="2">
    <location>
        <position position="10"/>
    </location>
    <ligand>
        <name>Zn(2+)</name>
        <dbReference type="ChEBI" id="CHEBI:29105"/>
        <label>1</label>
    </ligand>
</feature>
<dbReference type="CDD" id="cd08663">
    <property type="entry name" value="DAP_dppA_1"/>
    <property type="match status" value="1"/>
</dbReference>
<protein>
    <submittedName>
        <fullName evidence="3">D-amino peptidase</fullName>
        <ecNumber evidence="3">3.4.11.-</ecNumber>
    </submittedName>
</protein>
<dbReference type="InterPro" id="IPR027476">
    <property type="entry name" value="DppA_N"/>
</dbReference>
<evidence type="ECO:0000313" key="3">
    <source>
        <dbReference type="EMBL" id="MBB5979967.1"/>
    </source>
</evidence>
<sequence>MRVYISIDMEGIAGVTTADQAYRGGHNYPRAQQLITAEANAAIAGAFDGGATEVLINDAHGTMDNLLPDELDERATLLLGRPKPQCMMQGLESGHDVAMLLGYHPAANEPGIFSHTLSECFARYLINGETASEADVAILQAAALGVPVGLVTGDDQICQWVEKRYPGIATASVKQSVGQLSAVNLHPRRACELIRTTAGDTVRRLGAFQVPPVPERLHLQVTLQQPAHTEIVAMIPGVRRLDRLTVEADLATPDDLVALTTVMWELTP</sequence>
<evidence type="ECO:0000256" key="2">
    <source>
        <dbReference type="PIRSR" id="PIRSR015853-2"/>
    </source>
</evidence>
<evidence type="ECO:0000256" key="1">
    <source>
        <dbReference type="PIRSR" id="PIRSR015853-1"/>
    </source>
</evidence>
<dbReference type="Pfam" id="PF04951">
    <property type="entry name" value="Peptidase_M55"/>
    <property type="match status" value="1"/>
</dbReference>
<dbReference type="AlphaFoldDB" id="A0A841DUL5"/>
<feature type="binding site" evidence="2">
    <location>
        <position position="104"/>
    </location>
    <ligand>
        <name>Zn(2+)</name>
        <dbReference type="ChEBI" id="CHEBI:29105"/>
        <label>2</label>
    </ligand>
</feature>
<feature type="binding site" evidence="2">
    <location>
        <position position="133"/>
    </location>
    <ligand>
        <name>Zn(2+)</name>
        <dbReference type="ChEBI" id="CHEBI:29105"/>
        <label>2</label>
    </ligand>
</feature>
<keyword evidence="3" id="KW-0645">Protease</keyword>
<comment type="caution">
    <text evidence="3">The sequence shown here is derived from an EMBL/GenBank/DDBJ whole genome shotgun (WGS) entry which is preliminary data.</text>
</comment>
<dbReference type="InterPro" id="IPR036177">
    <property type="entry name" value="Peptidase_M55_sf"/>
</dbReference>
<keyword evidence="2" id="KW-0862">Zinc</keyword>